<sequence>MKRSAKIGLTLMILGAVLFGVGWLNHGDKAVVWNRDTRGFKTVKRVKRSFRPNAYRRIVIDSKAPVTIKAGDTNRVTVSYVDGNPNLPTARVTKQSLTITGGRSAAHTNFTVFGFSDGVTTNNGVLITVPRDQQLDSLVVKKGSGSLSLRTLRAKQVNIQNSDDVSLMDLKVQRDVTVQSSDGDIWADQIKADRLSINTDDGDIGVSNSRLATKQNQLVTNDGDIRLSESYLNGGRLHSGDGDINLQGNHLTNQLTAHTADGDIHAYIGKSAGAKVFARDADMSDIVVQGKNRKSGYWLRQDAQAQYRLSTDDGDIRVANRS</sequence>
<accession>A0ABX1L3Q7</accession>
<reference evidence="2 3" key="1">
    <citation type="submission" date="2020-03" db="EMBL/GenBank/DDBJ databases">
        <authorList>
            <person name="Zhang Z."/>
            <person name="Guo Z."/>
            <person name="Hou Q."/>
            <person name="Shen X."/>
        </authorList>
    </citation>
    <scope>NUCLEOTIDE SEQUENCE [LARGE SCALE GENOMIC DNA]</scope>
    <source>
        <strain evidence="2 3">HBUAS51329</strain>
    </source>
</reference>
<gene>
    <name evidence="2" type="ORF">HEQ44_03860</name>
</gene>
<dbReference type="EMBL" id="JAAVSD010000008">
    <property type="protein sequence ID" value="NLR29313.1"/>
    <property type="molecule type" value="Genomic_DNA"/>
</dbReference>
<name>A0ABX1L3Q7_9LACO</name>
<dbReference type="InterPro" id="IPR025164">
    <property type="entry name" value="Toastrack_DUF4097"/>
</dbReference>
<protein>
    <submittedName>
        <fullName evidence="2">DUF4097 domain-containing protein</fullName>
    </submittedName>
</protein>
<dbReference type="RefSeq" id="WP_168849076.1">
    <property type="nucleotide sequence ID" value="NZ_JAAVSD010000008.1"/>
</dbReference>
<dbReference type="Pfam" id="PF13349">
    <property type="entry name" value="DUF4097"/>
    <property type="match status" value="1"/>
</dbReference>
<proteinExistence type="predicted"/>
<evidence type="ECO:0000313" key="3">
    <source>
        <dbReference type="Proteomes" id="UP000707477"/>
    </source>
</evidence>
<evidence type="ECO:0000259" key="1">
    <source>
        <dbReference type="Pfam" id="PF13349"/>
    </source>
</evidence>
<organism evidence="2 3">
    <name type="scientific">Levilactobacillus tujiorum</name>
    <dbReference type="NCBI Taxonomy" id="2912243"/>
    <lineage>
        <taxon>Bacteria</taxon>
        <taxon>Bacillati</taxon>
        <taxon>Bacillota</taxon>
        <taxon>Bacilli</taxon>
        <taxon>Lactobacillales</taxon>
        <taxon>Lactobacillaceae</taxon>
        <taxon>Levilactobacillus</taxon>
    </lineage>
</organism>
<feature type="domain" description="DUF4097" evidence="1">
    <location>
        <begin position="56"/>
        <end position="318"/>
    </location>
</feature>
<keyword evidence="3" id="KW-1185">Reference proteome</keyword>
<evidence type="ECO:0000313" key="2">
    <source>
        <dbReference type="EMBL" id="NLR29313.1"/>
    </source>
</evidence>
<dbReference type="Proteomes" id="UP000707477">
    <property type="component" value="Unassembled WGS sequence"/>
</dbReference>
<comment type="caution">
    <text evidence="2">The sequence shown here is derived from an EMBL/GenBank/DDBJ whole genome shotgun (WGS) entry which is preliminary data.</text>
</comment>
<dbReference type="Gene3D" id="2.160.20.120">
    <property type="match status" value="1"/>
</dbReference>